<feature type="region of interest" description="Disordered" evidence="1">
    <location>
        <begin position="1"/>
        <end position="76"/>
    </location>
</feature>
<feature type="region of interest" description="Disordered" evidence="1">
    <location>
        <begin position="168"/>
        <end position="222"/>
    </location>
</feature>
<evidence type="ECO:0000313" key="2">
    <source>
        <dbReference type="EMBL" id="KAF2235110.1"/>
    </source>
</evidence>
<reference evidence="2" key="1">
    <citation type="journal article" date="2020" name="Stud. Mycol.">
        <title>101 Dothideomycetes genomes: a test case for predicting lifestyles and emergence of pathogens.</title>
        <authorList>
            <person name="Haridas S."/>
            <person name="Albert R."/>
            <person name="Binder M."/>
            <person name="Bloem J."/>
            <person name="Labutti K."/>
            <person name="Salamov A."/>
            <person name="Andreopoulos B."/>
            <person name="Baker S."/>
            <person name="Barry K."/>
            <person name="Bills G."/>
            <person name="Bluhm B."/>
            <person name="Cannon C."/>
            <person name="Castanera R."/>
            <person name="Culley D."/>
            <person name="Daum C."/>
            <person name="Ezra D."/>
            <person name="Gonzalez J."/>
            <person name="Henrissat B."/>
            <person name="Kuo A."/>
            <person name="Liang C."/>
            <person name="Lipzen A."/>
            <person name="Lutzoni F."/>
            <person name="Magnuson J."/>
            <person name="Mondo S."/>
            <person name="Nolan M."/>
            <person name="Ohm R."/>
            <person name="Pangilinan J."/>
            <person name="Park H.-J."/>
            <person name="Ramirez L."/>
            <person name="Alfaro M."/>
            <person name="Sun H."/>
            <person name="Tritt A."/>
            <person name="Yoshinaga Y."/>
            <person name="Zwiers L.-H."/>
            <person name="Turgeon B."/>
            <person name="Goodwin S."/>
            <person name="Spatafora J."/>
            <person name="Crous P."/>
            <person name="Grigoriev I."/>
        </authorList>
    </citation>
    <scope>NUCLEOTIDE SEQUENCE</scope>
    <source>
        <strain evidence="2">Tuck. ex Michener</strain>
    </source>
</reference>
<accession>A0A6A6HC74</accession>
<gene>
    <name evidence="2" type="ORF">EV356DRAFT_523319</name>
</gene>
<feature type="compositionally biased region" description="Low complexity" evidence="1">
    <location>
        <begin position="34"/>
        <end position="46"/>
    </location>
</feature>
<feature type="region of interest" description="Disordered" evidence="1">
    <location>
        <begin position="268"/>
        <end position="327"/>
    </location>
</feature>
<proteinExistence type="predicted"/>
<protein>
    <recommendedName>
        <fullName evidence="4">Only prolin and serin are matching in the corresponding protein</fullName>
    </recommendedName>
</protein>
<evidence type="ECO:0000313" key="3">
    <source>
        <dbReference type="Proteomes" id="UP000800092"/>
    </source>
</evidence>
<dbReference type="EMBL" id="ML991793">
    <property type="protein sequence ID" value="KAF2235110.1"/>
    <property type="molecule type" value="Genomic_DNA"/>
</dbReference>
<keyword evidence="3" id="KW-1185">Reference proteome</keyword>
<feature type="compositionally biased region" description="Low complexity" evidence="1">
    <location>
        <begin position="183"/>
        <end position="197"/>
    </location>
</feature>
<evidence type="ECO:0008006" key="4">
    <source>
        <dbReference type="Google" id="ProtNLM"/>
    </source>
</evidence>
<name>A0A6A6HC74_VIRVR</name>
<feature type="compositionally biased region" description="Low complexity" evidence="1">
    <location>
        <begin position="278"/>
        <end position="292"/>
    </location>
</feature>
<organism evidence="2 3">
    <name type="scientific">Viridothelium virens</name>
    <name type="common">Speckled blister lichen</name>
    <name type="synonym">Trypethelium virens</name>
    <dbReference type="NCBI Taxonomy" id="1048519"/>
    <lineage>
        <taxon>Eukaryota</taxon>
        <taxon>Fungi</taxon>
        <taxon>Dikarya</taxon>
        <taxon>Ascomycota</taxon>
        <taxon>Pezizomycotina</taxon>
        <taxon>Dothideomycetes</taxon>
        <taxon>Dothideomycetes incertae sedis</taxon>
        <taxon>Trypetheliales</taxon>
        <taxon>Trypetheliaceae</taxon>
        <taxon>Viridothelium</taxon>
    </lineage>
</organism>
<feature type="compositionally biased region" description="Polar residues" evidence="1">
    <location>
        <begin position="172"/>
        <end position="182"/>
    </location>
</feature>
<dbReference type="Proteomes" id="UP000800092">
    <property type="component" value="Unassembled WGS sequence"/>
</dbReference>
<sequence>MATGPAISIHSQDSESTSPVSPVFSSRGHLRHVSSNSSLASATATSPFDSLESPTSAKKDGPLPLLVEEPHEREDEFEILEDDDDVSPCLCDTHSCAHQRGSSKPSAFPPFNPSYDYDLSDSLVSDSDYPMTTQSSIRRISREETPSPLTTRLVERFPSMSKHWKGRKAALTISTSGSKSVPTSRAASRSSSLTGSLLPIAEPRAVQPPLTPTKSETDGDFEYLSSSSSISIDIEKAKKDPIDREALASTPLLPPVLELKIKDEPVQSPLQSPTVADPTRSFSFTSSPASTPQMPGMPTPPLSSKPSISSFRHVRSGQPVTSSDVPSLDMTDVVDEWSSKLGHANFIIEPQPYTPDICDAEACRRLLEAWEQARRNFMKHQLRTGEHYGTTSKTYKLTNQKWAQIDACWKTNHSLVVATAARSGYTPEANTPTEPAPLVKMPTLNDPKSEGKFPKLGDEDIVGPMVQIASQIQPKPAKKSNFLKFFSDFKFSGPLLGNKTSTSAGLR</sequence>
<feature type="compositionally biased region" description="Polar residues" evidence="1">
    <location>
        <begin position="9"/>
        <end position="24"/>
    </location>
</feature>
<dbReference type="AlphaFoldDB" id="A0A6A6HC74"/>
<evidence type="ECO:0000256" key="1">
    <source>
        <dbReference type="SAM" id="MobiDB-lite"/>
    </source>
</evidence>
<dbReference type="OrthoDB" id="3882058at2759"/>
<feature type="region of interest" description="Disordered" evidence="1">
    <location>
        <begin position="126"/>
        <end position="147"/>
    </location>
</feature>